<protein>
    <submittedName>
        <fullName evidence="4">GNAT family N-acetyltransferase</fullName>
    </submittedName>
</protein>
<organism evidence="4 5">
    <name type="scientific">Gimesia maris</name>
    <dbReference type="NCBI Taxonomy" id="122"/>
    <lineage>
        <taxon>Bacteria</taxon>
        <taxon>Pseudomonadati</taxon>
        <taxon>Planctomycetota</taxon>
        <taxon>Planctomycetia</taxon>
        <taxon>Planctomycetales</taxon>
        <taxon>Planctomycetaceae</taxon>
        <taxon>Gimesia</taxon>
    </lineage>
</organism>
<dbReference type="CDD" id="cd04301">
    <property type="entry name" value="NAT_SF"/>
    <property type="match status" value="1"/>
</dbReference>
<dbReference type="Proteomes" id="UP000263642">
    <property type="component" value="Unassembled WGS sequence"/>
</dbReference>
<gene>
    <name evidence="4" type="ORF">DIT97_15220</name>
</gene>
<dbReference type="InterPro" id="IPR016181">
    <property type="entry name" value="Acyl_CoA_acyltransferase"/>
</dbReference>
<dbReference type="EMBL" id="DQAY01000089">
    <property type="protein sequence ID" value="HCO24316.1"/>
    <property type="molecule type" value="Genomic_DNA"/>
</dbReference>
<reference evidence="4 5" key="1">
    <citation type="journal article" date="2018" name="Nat. Biotechnol.">
        <title>A standardized bacterial taxonomy based on genome phylogeny substantially revises the tree of life.</title>
        <authorList>
            <person name="Parks D.H."/>
            <person name="Chuvochina M."/>
            <person name="Waite D.W."/>
            <person name="Rinke C."/>
            <person name="Skarshewski A."/>
            <person name="Chaumeil P.A."/>
            <person name="Hugenholtz P."/>
        </authorList>
    </citation>
    <scope>NUCLEOTIDE SEQUENCE [LARGE SCALE GENOMIC DNA]</scope>
    <source>
        <strain evidence="4">UBA9375</strain>
    </source>
</reference>
<dbReference type="AlphaFoldDB" id="A0A3D3R6V9"/>
<evidence type="ECO:0000313" key="5">
    <source>
        <dbReference type="Proteomes" id="UP000263642"/>
    </source>
</evidence>
<keyword evidence="2" id="KW-0012">Acyltransferase</keyword>
<comment type="caution">
    <text evidence="4">The sequence shown here is derived from an EMBL/GenBank/DDBJ whole genome shotgun (WGS) entry which is preliminary data.</text>
</comment>
<dbReference type="SUPFAM" id="SSF55729">
    <property type="entry name" value="Acyl-CoA N-acyltransferases (Nat)"/>
    <property type="match status" value="1"/>
</dbReference>
<keyword evidence="1 4" id="KW-0808">Transferase</keyword>
<sequence length="158" mass="17009">MQILEADLTNPEHASALVSLLNNYACSPEGGSAALPTEVQHNLAAALQARPDAIVLLAFVDETPVGLMTCIEGFSTFACKPLLNIHDVYVSADFRGQGIASQLFAHAESIAKSRGCCKLTLEVLQGNTRAQAVYTRLGFSGYELTPEMGHALFWEKKL</sequence>
<proteinExistence type="predicted"/>
<dbReference type="InterPro" id="IPR050832">
    <property type="entry name" value="Bact_Acetyltransf"/>
</dbReference>
<evidence type="ECO:0000259" key="3">
    <source>
        <dbReference type="PROSITE" id="PS51186"/>
    </source>
</evidence>
<dbReference type="InterPro" id="IPR000182">
    <property type="entry name" value="GNAT_dom"/>
</dbReference>
<dbReference type="PANTHER" id="PTHR43877">
    <property type="entry name" value="AMINOALKYLPHOSPHONATE N-ACETYLTRANSFERASE-RELATED-RELATED"/>
    <property type="match status" value="1"/>
</dbReference>
<dbReference type="Gene3D" id="3.40.630.30">
    <property type="match status" value="1"/>
</dbReference>
<feature type="domain" description="N-acetyltransferase" evidence="3">
    <location>
        <begin position="1"/>
        <end position="158"/>
    </location>
</feature>
<evidence type="ECO:0000256" key="2">
    <source>
        <dbReference type="ARBA" id="ARBA00023315"/>
    </source>
</evidence>
<accession>A0A3D3R6V9</accession>
<name>A0A3D3R6V9_9PLAN</name>
<dbReference type="PROSITE" id="PS51186">
    <property type="entry name" value="GNAT"/>
    <property type="match status" value="1"/>
</dbReference>
<evidence type="ECO:0000313" key="4">
    <source>
        <dbReference type="EMBL" id="HCO24316.1"/>
    </source>
</evidence>
<dbReference type="Pfam" id="PF00583">
    <property type="entry name" value="Acetyltransf_1"/>
    <property type="match status" value="1"/>
</dbReference>
<evidence type="ECO:0000256" key="1">
    <source>
        <dbReference type="ARBA" id="ARBA00022679"/>
    </source>
</evidence>
<dbReference type="GO" id="GO:0016747">
    <property type="term" value="F:acyltransferase activity, transferring groups other than amino-acyl groups"/>
    <property type="evidence" value="ECO:0007669"/>
    <property type="project" value="InterPro"/>
</dbReference>